<feature type="region of interest" description="Disordered" evidence="1">
    <location>
        <begin position="1"/>
        <end position="20"/>
    </location>
</feature>
<dbReference type="PROSITE" id="PS00972">
    <property type="entry name" value="USP_1"/>
    <property type="match status" value="1"/>
</dbReference>
<dbReference type="GO" id="GO:0000082">
    <property type="term" value="P:G1/S transition of mitotic cell cycle"/>
    <property type="evidence" value="ECO:0007669"/>
    <property type="project" value="TreeGrafter"/>
</dbReference>
<accession>A0A8T2MMN2</accession>
<feature type="compositionally biased region" description="Polar residues" evidence="1">
    <location>
        <begin position="468"/>
        <end position="480"/>
    </location>
</feature>
<dbReference type="InterPro" id="IPR028889">
    <property type="entry name" value="USP"/>
</dbReference>
<dbReference type="GO" id="GO:0005634">
    <property type="term" value="C:nucleus"/>
    <property type="evidence" value="ECO:0007669"/>
    <property type="project" value="TreeGrafter"/>
</dbReference>
<feature type="compositionally biased region" description="Polar residues" evidence="1">
    <location>
        <begin position="389"/>
        <end position="409"/>
    </location>
</feature>
<dbReference type="PANTHER" id="PTHR24006">
    <property type="entry name" value="UBIQUITIN CARBOXYL-TERMINAL HYDROLASE"/>
    <property type="match status" value="1"/>
</dbReference>
<dbReference type="InterPro" id="IPR038765">
    <property type="entry name" value="Papain-like_cys_pep_sf"/>
</dbReference>
<dbReference type="GO" id="GO:0016579">
    <property type="term" value="P:protein deubiquitination"/>
    <property type="evidence" value="ECO:0007669"/>
    <property type="project" value="InterPro"/>
</dbReference>
<sequence>VLDDDDNDEKPLKEKKKKDKKRKWFWRRQKKNKVSAEQVQTISCAEKIQDCADQTTNCADQISICAELSHDSAETSDCTELIPDCAEESSDCADQISICAELSHDSAKTTNCTELIPDCTEESSDSAVQTIVSAEKITDSSAQPVDCVEKTSVPHSAEQALTLFGDCAEQLALAIVSTQTMPGLPAIAINCTDTEETGAASASLQENTALSILSSLIPTPTPTLSPPLLSSPPSFPSLVERSSEGPVMEPFYDPIKSLKKYRPEEPVCVKRDHTVLGFPNMGNTCYMNATLQSLLSLPTFVSDIRREESCWRPNLTTHLLKYLVDLHTARSNNNERRKKDLLKMVKHSVSETFFDSSGSEQQDVHEFLMALIYVQCKEEGAGPEAQRRSLPSTAQSRPTLTLSWSPSGQCNSPVSWRFGASTAADSRPRWYRSSNHCPESCCSKLNVLVIMSAAGNWNWQDLSSSLSQRAQIHKPSGSSDETSRHQGGDVPSTAEKNLRPEEQNAASEIVQDSYIASDPSARSQYKISSVVSHIGSSINHGHYVSDSLDGSDRWLSFDDDIVQERAQEKVLQKRGDRAYLLFYEH</sequence>
<feature type="region of interest" description="Disordered" evidence="1">
    <location>
        <begin position="383"/>
        <end position="409"/>
    </location>
</feature>
<dbReference type="GO" id="GO:0004843">
    <property type="term" value="F:cysteine-type deubiquitinase activity"/>
    <property type="evidence" value="ECO:0007669"/>
    <property type="project" value="InterPro"/>
</dbReference>
<reference evidence="3" key="1">
    <citation type="thesis" date="2021" institute="BYU ScholarsArchive" country="Provo, UT, USA">
        <title>Applications of and Algorithms for Genome Assembly and Genomic Analyses with an Emphasis on Marine Teleosts.</title>
        <authorList>
            <person name="Pickett B.D."/>
        </authorList>
    </citation>
    <scope>NUCLEOTIDE SEQUENCE</scope>
    <source>
        <strain evidence="3">HI-2016</strain>
    </source>
</reference>
<evidence type="ECO:0000259" key="2">
    <source>
        <dbReference type="PROSITE" id="PS50235"/>
    </source>
</evidence>
<dbReference type="EMBL" id="JAFBMS010001187">
    <property type="protein sequence ID" value="KAG9329444.1"/>
    <property type="molecule type" value="Genomic_DNA"/>
</dbReference>
<dbReference type="Proteomes" id="UP000824540">
    <property type="component" value="Unassembled WGS sequence"/>
</dbReference>
<keyword evidence="4" id="KW-1185">Reference proteome</keyword>
<evidence type="ECO:0000313" key="3">
    <source>
        <dbReference type="EMBL" id="KAG9329444.1"/>
    </source>
</evidence>
<dbReference type="SUPFAM" id="SSF54001">
    <property type="entry name" value="Cysteine proteinases"/>
    <property type="match status" value="1"/>
</dbReference>
<dbReference type="AlphaFoldDB" id="A0A8T2MMN2"/>
<dbReference type="PANTHER" id="PTHR24006:SF915">
    <property type="entry name" value="UBIQUITIN CARBOXYL-TERMINAL HYDROLASE-RELATED"/>
    <property type="match status" value="1"/>
</dbReference>
<organism evidence="3 4">
    <name type="scientific">Albula glossodonta</name>
    <name type="common">roundjaw bonefish</name>
    <dbReference type="NCBI Taxonomy" id="121402"/>
    <lineage>
        <taxon>Eukaryota</taxon>
        <taxon>Metazoa</taxon>
        <taxon>Chordata</taxon>
        <taxon>Craniata</taxon>
        <taxon>Vertebrata</taxon>
        <taxon>Euteleostomi</taxon>
        <taxon>Actinopterygii</taxon>
        <taxon>Neopterygii</taxon>
        <taxon>Teleostei</taxon>
        <taxon>Albuliformes</taxon>
        <taxon>Albulidae</taxon>
        <taxon>Albula</taxon>
    </lineage>
</organism>
<dbReference type="CDD" id="cd02257">
    <property type="entry name" value="Peptidase_C19"/>
    <property type="match status" value="1"/>
</dbReference>
<gene>
    <name evidence="3" type="ORF">JZ751_004710</name>
</gene>
<feature type="non-terminal residue" evidence="3">
    <location>
        <position position="585"/>
    </location>
</feature>
<comment type="caution">
    <text evidence="3">The sequence shown here is derived from an EMBL/GenBank/DDBJ whole genome shotgun (WGS) entry which is preliminary data.</text>
</comment>
<evidence type="ECO:0000313" key="4">
    <source>
        <dbReference type="Proteomes" id="UP000824540"/>
    </source>
</evidence>
<protein>
    <recommendedName>
        <fullName evidence="2">USP domain-containing protein</fullName>
    </recommendedName>
</protein>
<dbReference type="InterPro" id="IPR050164">
    <property type="entry name" value="Peptidase_C19"/>
</dbReference>
<feature type="domain" description="USP" evidence="2">
    <location>
        <begin position="276"/>
        <end position="585"/>
    </location>
</feature>
<dbReference type="PROSITE" id="PS50235">
    <property type="entry name" value="USP_3"/>
    <property type="match status" value="1"/>
</dbReference>
<dbReference type="GO" id="GO:0005829">
    <property type="term" value="C:cytosol"/>
    <property type="evidence" value="ECO:0007669"/>
    <property type="project" value="TreeGrafter"/>
</dbReference>
<feature type="non-terminal residue" evidence="3">
    <location>
        <position position="1"/>
    </location>
</feature>
<dbReference type="InterPro" id="IPR001394">
    <property type="entry name" value="Peptidase_C19_UCH"/>
</dbReference>
<evidence type="ECO:0000256" key="1">
    <source>
        <dbReference type="SAM" id="MobiDB-lite"/>
    </source>
</evidence>
<dbReference type="Pfam" id="PF00443">
    <property type="entry name" value="UCH"/>
    <property type="match status" value="1"/>
</dbReference>
<dbReference type="OrthoDB" id="289038at2759"/>
<name>A0A8T2MMN2_9TELE</name>
<dbReference type="Gene3D" id="3.90.70.10">
    <property type="entry name" value="Cysteine proteinases"/>
    <property type="match status" value="2"/>
</dbReference>
<dbReference type="InterPro" id="IPR018200">
    <property type="entry name" value="USP_CS"/>
</dbReference>
<proteinExistence type="predicted"/>
<feature type="region of interest" description="Disordered" evidence="1">
    <location>
        <begin position="468"/>
        <end position="499"/>
    </location>
</feature>